<dbReference type="CDD" id="cd06261">
    <property type="entry name" value="TM_PBP2"/>
    <property type="match status" value="1"/>
</dbReference>
<feature type="transmembrane region" description="Helical" evidence="7">
    <location>
        <begin position="270"/>
        <end position="295"/>
    </location>
</feature>
<evidence type="ECO:0000256" key="2">
    <source>
        <dbReference type="ARBA" id="ARBA00022448"/>
    </source>
</evidence>
<feature type="domain" description="ABC transmembrane type-1" evidence="8">
    <location>
        <begin position="131"/>
        <end position="343"/>
    </location>
</feature>
<feature type="transmembrane region" description="Helical" evidence="7">
    <location>
        <begin position="77"/>
        <end position="99"/>
    </location>
</feature>
<dbReference type="Gene3D" id="1.10.3720.10">
    <property type="entry name" value="MetI-like"/>
    <property type="match status" value="1"/>
</dbReference>
<evidence type="ECO:0000313" key="9">
    <source>
        <dbReference type="EMBL" id="NIR74834.1"/>
    </source>
</evidence>
<gene>
    <name evidence="9" type="ORF">GWO12_06935</name>
</gene>
<comment type="similarity">
    <text evidence="7">Belongs to the binding-protein-dependent transport system permease family.</text>
</comment>
<dbReference type="InterPro" id="IPR051393">
    <property type="entry name" value="ABC_transporter_permease"/>
</dbReference>
<dbReference type="EMBL" id="JAACAK010000049">
    <property type="protein sequence ID" value="NIR74834.1"/>
    <property type="molecule type" value="Genomic_DNA"/>
</dbReference>
<feature type="transmembrane region" description="Helical" evidence="7">
    <location>
        <begin position="327"/>
        <end position="347"/>
    </location>
</feature>
<evidence type="ECO:0000256" key="3">
    <source>
        <dbReference type="ARBA" id="ARBA00022475"/>
    </source>
</evidence>
<feature type="transmembrane region" description="Helical" evidence="7">
    <location>
        <begin position="136"/>
        <end position="156"/>
    </location>
</feature>
<keyword evidence="6 7" id="KW-0472">Membrane</keyword>
<proteinExistence type="inferred from homology"/>
<feature type="transmembrane region" description="Helical" evidence="7">
    <location>
        <begin position="168"/>
        <end position="188"/>
    </location>
</feature>
<organism evidence="9 10">
    <name type="scientific">Candidatus Kutchimonas denitrificans</name>
    <dbReference type="NCBI Taxonomy" id="3056748"/>
    <lineage>
        <taxon>Bacteria</taxon>
        <taxon>Pseudomonadati</taxon>
        <taxon>Gemmatimonadota</taxon>
        <taxon>Gemmatimonadia</taxon>
        <taxon>Candidatus Palauibacterales</taxon>
        <taxon>Candidatus Palauibacteraceae</taxon>
        <taxon>Candidatus Kutchimonas</taxon>
    </lineage>
</organism>
<evidence type="ECO:0000256" key="6">
    <source>
        <dbReference type="ARBA" id="ARBA00023136"/>
    </source>
</evidence>
<feature type="transmembrane region" description="Helical" evidence="7">
    <location>
        <begin position="217"/>
        <end position="241"/>
    </location>
</feature>
<dbReference type="PANTHER" id="PTHR30193:SF37">
    <property type="entry name" value="INNER MEMBRANE ABC TRANSPORTER PERMEASE PROTEIN YCJO"/>
    <property type="match status" value="1"/>
</dbReference>
<evidence type="ECO:0000313" key="10">
    <source>
        <dbReference type="Proteomes" id="UP000702544"/>
    </source>
</evidence>
<evidence type="ECO:0000256" key="4">
    <source>
        <dbReference type="ARBA" id="ARBA00022692"/>
    </source>
</evidence>
<evidence type="ECO:0000256" key="1">
    <source>
        <dbReference type="ARBA" id="ARBA00004651"/>
    </source>
</evidence>
<keyword evidence="3" id="KW-1003">Cell membrane</keyword>
<accession>A0AAE5CCY7</accession>
<dbReference type="Proteomes" id="UP000702544">
    <property type="component" value="Unassembled WGS sequence"/>
</dbReference>
<comment type="subcellular location">
    <subcellularLocation>
        <location evidence="1 7">Cell membrane</location>
        <topology evidence="1 7">Multi-pass membrane protein</topology>
    </subcellularLocation>
</comment>
<dbReference type="PROSITE" id="PS50928">
    <property type="entry name" value="ABC_TM1"/>
    <property type="match status" value="1"/>
</dbReference>
<evidence type="ECO:0000256" key="5">
    <source>
        <dbReference type="ARBA" id="ARBA00022989"/>
    </source>
</evidence>
<keyword evidence="5 7" id="KW-1133">Transmembrane helix</keyword>
<protein>
    <submittedName>
        <fullName evidence="9">Sugar ABC transporter permease</fullName>
    </submittedName>
</protein>
<dbReference type="InterPro" id="IPR035906">
    <property type="entry name" value="MetI-like_sf"/>
</dbReference>
<evidence type="ECO:0000256" key="7">
    <source>
        <dbReference type="RuleBase" id="RU363032"/>
    </source>
</evidence>
<keyword evidence="4 7" id="KW-0812">Transmembrane</keyword>
<name>A0AAE5CCY7_9BACT</name>
<comment type="caution">
    <text evidence="9">The sequence shown here is derived from an EMBL/GenBank/DDBJ whole genome shotgun (WGS) entry which is preliminary data.</text>
</comment>
<dbReference type="InterPro" id="IPR000515">
    <property type="entry name" value="MetI-like"/>
</dbReference>
<sequence length="354" mass="39601">MGRVRVSGQRLAYRVVSEEGPPLLLLTPPLEDARKTALFWLAGLYGALAAAILVYASHARAAGNAIELREARTAWTFLSPSLVLLLVFSAAPLLFAFYLSFHRWNLVEPAKPFVGFEHYLTLAGDGLFWNAAKNTAVYSLYVPATMVCALAVAILLNRRIRGVALLRAIFFLPYITSFVAISIVWQWMYDPDFGLFNWLLGLVGLGPFPWLNSPATALLALIVLAVWIHIGFQMIIFLAGLQAIPNELYEAAMIDGAGPWRRFWRITLPLLRPTTFFVLVTSIIGSFQVFTFVYVMTEGGPLHATDVIVYHIYQNAWQFLRMGYASAMSWILFAVIFAITLAQFRFLGRRVAPS</sequence>
<feature type="transmembrane region" description="Helical" evidence="7">
    <location>
        <begin position="37"/>
        <end position="56"/>
    </location>
</feature>
<dbReference type="PANTHER" id="PTHR30193">
    <property type="entry name" value="ABC TRANSPORTER PERMEASE PROTEIN"/>
    <property type="match status" value="1"/>
</dbReference>
<dbReference type="GO" id="GO:0005886">
    <property type="term" value="C:plasma membrane"/>
    <property type="evidence" value="ECO:0007669"/>
    <property type="project" value="UniProtKB-SubCell"/>
</dbReference>
<dbReference type="GO" id="GO:0055085">
    <property type="term" value="P:transmembrane transport"/>
    <property type="evidence" value="ECO:0007669"/>
    <property type="project" value="InterPro"/>
</dbReference>
<reference evidence="9 10" key="1">
    <citation type="submission" date="2020-01" db="EMBL/GenBank/DDBJ databases">
        <title>Genomes assembled from Gulf of Kutch pelagic sediment metagenomes.</title>
        <authorList>
            <person name="Chandrashekar M."/>
            <person name="Mahajan M.S."/>
            <person name="Dave K.J."/>
            <person name="Vatsa P."/>
            <person name="Nathani N.M."/>
        </authorList>
    </citation>
    <scope>NUCLEOTIDE SEQUENCE [LARGE SCALE GENOMIC DNA]</scope>
    <source>
        <strain evidence="9">KS3-K002</strain>
    </source>
</reference>
<dbReference type="AlphaFoldDB" id="A0AAE5CCY7"/>
<dbReference type="SUPFAM" id="SSF161098">
    <property type="entry name" value="MetI-like"/>
    <property type="match status" value="1"/>
</dbReference>
<evidence type="ECO:0000259" key="8">
    <source>
        <dbReference type="PROSITE" id="PS50928"/>
    </source>
</evidence>
<dbReference type="Pfam" id="PF00528">
    <property type="entry name" value="BPD_transp_1"/>
    <property type="match status" value="1"/>
</dbReference>
<keyword evidence="2 7" id="KW-0813">Transport</keyword>